<organism evidence="7 8">
    <name type="scientific">Nakamurella flava</name>
    <dbReference type="NCBI Taxonomy" id="2576308"/>
    <lineage>
        <taxon>Bacteria</taxon>
        <taxon>Bacillati</taxon>
        <taxon>Actinomycetota</taxon>
        <taxon>Actinomycetes</taxon>
        <taxon>Nakamurellales</taxon>
        <taxon>Nakamurellaceae</taxon>
        <taxon>Nakamurella</taxon>
    </lineage>
</organism>
<dbReference type="Proteomes" id="UP000306985">
    <property type="component" value="Unassembled WGS sequence"/>
</dbReference>
<keyword evidence="3" id="KW-0804">Transcription</keyword>
<accession>A0A4U6QME9</accession>
<dbReference type="EMBL" id="SZZH01000001">
    <property type="protein sequence ID" value="TKV61529.1"/>
    <property type="molecule type" value="Genomic_DNA"/>
</dbReference>
<dbReference type="PANTHER" id="PTHR30055">
    <property type="entry name" value="HTH-TYPE TRANSCRIPTIONAL REGULATOR RUTR"/>
    <property type="match status" value="1"/>
</dbReference>
<dbReference type="InterPro" id="IPR009057">
    <property type="entry name" value="Homeodomain-like_sf"/>
</dbReference>
<evidence type="ECO:0000256" key="2">
    <source>
        <dbReference type="ARBA" id="ARBA00023125"/>
    </source>
</evidence>
<proteinExistence type="predicted"/>
<keyword evidence="8" id="KW-1185">Reference proteome</keyword>
<comment type="caution">
    <text evidence="7">The sequence shown here is derived from an EMBL/GenBank/DDBJ whole genome shotgun (WGS) entry which is preliminary data.</text>
</comment>
<evidence type="ECO:0000256" key="5">
    <source>
        <dbReference type="SAM" id="MobiDB-lite"/>
    </source>
</evidence>
<dbReference type="InterPro" id="IPR050109">
    <property type="entry name" value="HTH-type_TetR-like_transc_reg"/>
</dbReference>
<dbReference type="SUPFAM" id="SSF46689">
    <property type="entry name" value="Homeodomain-like"/>
    <property type="match status" value="1"/>
</dbReference>
<evidence type="ECO:0000313" key="8">
    <source>
        <dbReference type="Proteomes" id="UP000306985"/>
    </source>
</evidence>
<dbReference type="Gene3D" id="1.10.357.10">
    <property type="entry name" value="Tetracycline Repressor, domain 2"/>
    <property type="match status" value="1"/>
</dbReference>
<dbReference type="AlphaFoldDB" id="A0A4U6QME9"/>
<dbReference type="Pfam" id="PF00440">
    <property type="entry name" value="TetR_N"/>
    <property type="match status" value="1"/>
</dbReference>
<evidence type="ECO:0000256" key="4">
    <source>
        <dbReference type="PROSITE-ProRule" id="PRU00335"/>
    </source>
</evidence>
<reference evidence="7 8" key="1">
    <citation type="submission" date="2019-05" db="EMBL/GenBank/DDBJ databases">
        <title>Nakamurella sp. N5BH11, whole genome shotgun sequence.</title>
        <authorList>
            <person name="Tuo L."/>
        </authorList>
    </citation>
    <scope>NUCLEOTIDE SEQUENCE [LARGE SCALE GENOMIC DNA]</scope>
    <source>
        <strain evidence="7 8">N5BH11</strain>
    </source>
</reference>
<evidence type="ECO:0000256" key="3">
    <source>
        <dbReference type="ARBA" id="ARBA00023163"/>
    </source>
</evidence>
<gene>
    <name evidence="7" type="ORF">FDO65_08140</name>
</gene>
<dbReference type="GO" id="GO:0000976">
    <property type="term" value="F:transcription cis-regulatory region binding"/>
    <property type="evidence" value="ECO:0007669"/>
    <property type="project" value="TreeGrafter"/>
</dbReference>
<evidence type="ECO:0000313" key="7">
    <source>
        <dbReference type="EMBL" id="TKV61529.1"/>
    </source>
</evidence>
<feature type="DNA-binding region" description="H-T-H motif" evidence="4">
    <location>
        <begin position="45"/>
        <end position="64"/>
    </location>
</feature>
<protein>
    <submittedName>
        <fullName evidence="7">TetR/AcrR family transcriptional regulator</fullName>
    </submittedName>
</protein>
<feature type="region of interest" description="Disordered" evidence="5">
    <location>
        <begin position="1"/>
        <end position="23"/>
    </location>
</feature>
<dbReference type="RefSeq" id="WP_137448834.1">
    <property type="nucleotide sequence ID" value="NZ_SZZH01000001.1"/>
</dbReference>
<dbReference type="OrthoDB" id="3186364at2"/>
<keyword evidence="2 4" id="KW-0238">DNA-binding</keyword>
<evidence type="ECO:0000256" key="1">
    <source>
        <dbReference type="ARBA" id="ARBA00023015"/>
    </source>
</evidence>
<evidence type="ECO:0000259" key="6">
    <source>
        <dbReference type="PROSITE" id="PS50977"/>
    </source>
</evidence>
<dbReference type="PROSITE" id="PS50977">
    <property type="entry name" value="HTH_TETR_2"/>
    <property type="match status" value="1"/>
</dbReference>
<sequence>MGDSGGRGRPGRPRRVPDTGTLSPRDQILDAAAALFVAHGFAGTSTRMIAERVGIRQASLYYHYAGKDDILADLLSSSVRPSLDRIRALEDRSAAGGTIDGGALLYAAVLIDVRTLAATSHNVGTLYLLPEIQHERFDAFRAEREDLRVTYDRLGRAASRAAGGATLGETDGLLGDLLIQLAETVIQLRRTREPRPEDAHAIAGACLRICGAESAIVERARRGAIALLEDALVN</sequence>
<keyword evidence="1" id="KW-0805">Transcription regulation</keyword>
<feature type="domain" description="HTH tetR-type" evidence="6">
    <location>
        <begin position="22"/>
        <end position="82"/>
    </location>
</feature>
<dbReference type="PRINTS" id="PR00455">
    <property type="entry name" value="HTHTETR"/>
</dbReference>
<name>A0A4U6QME9_9ACTN</name>
<dbReference type="PANTHER" id="PTHR30055:SF234">
    <property type="entry name" value="HTH-TYPE TRANSCRIPTIONAL REGULATOR BETI"/>
    <property type="match status" value="1"/>
</dbReference>
<dbReference type="InterPro" id="IPR001647">
    <property type="entry name" value="HTH_TetR"/>
</dbReference>
<dbReference type="GO" id="GO:0003700">
    <property type="term" value="F:DNA-binding transcription factor activity"/>
    <property type="evidence" value="ECO:0007669"/>
    <property type="project" value="TreeGrafter"/>
</dbReference>